<feature type="domain" description="N-acetyltransferase" evidence="3">
    <location>
        <begin position="11"/>
        <end position="165"/>
    </location>
</feature>
<evidence type="ECO:0000313" key="5">
    <source>
        <dbReference type="Proteomes" id="UP000481583"/>
    </source>
</evidence>
<evidence type="ECO:0000256" key="2">
    <source>
        <dbReference type="ARBA" id="ARBA00023315"/>
    </source>
</evidence>
<dbReference type="RefSeq" id="WP_165240891.1">
    <property type="nucleotide sequence ID" value="NZ_JAAKZV010000151.1"/>
</dbReference>
<reference evidence="4 5" key="1">
    <citation type="submission" date="2020-02" db="EMBL/GenBank/DDBJ databases">
        <title>Whole-genome analyses of novel actinobacteria.</title>
        <authorList>
            <person name="Sahin N."/>
        </authorList>
    </citation>
    <scope>NUCLEOTIDE SEQUENCE [LARGE SCALE GENOMIC DNA]</scope>
    <source>
        <strain evidence="4 5">A7024</strain>
    </source>
</reference>
<protein>
    <submittedName>
        <fullName evidence="4">GNAT family N-acetyltransferase</fullName>
    </submittedName>
</protein>
<dbReference type="Gene3D" id="3.40.630.30">
    <property type="match status" value="1"/>
</dbReference>
<dbReference type="PANTHER" id="PTHR43877">
    <property type="entry name" value="AMINOALKYLPHOSPHONATE N-ACETYLTRANSFERASE-RELATED-RELATED"/>
    <property type="match status" value="1"/>
</dbReference>
<sequence length="338" mass="36127">MSSASTPVSITPVRDVPARAAAWCAVVRASLAADLPDEPLPSRQRLLARLAEPGAGSRMLTWLAATPDGEVTAVASARLNDQQGRENSADAELHVHPEHRRQGIGTALLDEVAGAVAAAGRDSLVVTVPEQSPGDVFCLRRGLSRELVLHHLLLPLSDVHRAWLDELVTSPRPGYHLTGWDGPVPETLAKSFAAAKDAMNDMPAGESSAPAPRIAWTAESLRAMADAVTARGDRLLTVAAVHGATEEVAGYTELAVPGDGARRAQQYDTAVVPAHRGHGLGVWVKAEMLRRVHDEHPGVAEIETDNAGANDHMLAVNEQLGFRPYRRSYVYQLALTRP</sequence>
<name>A0A6G4U792_9ACTN</name>
<dbReference type="Pfam" id="PF00583">
    <property type="entry name" value="Acetyltransf_1"/>
    <property type="match status" value="2"/>
</dbReference>
<organism evidence="4 5">
    <name type="scientific">Streptomyces coryli</name>
    <dbReference type="NCBI Taxonomy" id="1128680"/>
    <lineage>
        <taxon>Bacteria</taxon>
        <taxon>Bacillati</taxon>
        <taxon>Actinomycetota</taxon>
        <taxon>Actinomycetes</taxon>
        <taxon>Kitasatosporales</taxon>
        <taxon>Streptomycetaceae</taxon>
        <taxon>Streptomyces</taxon>
    </lineage>
</organism>
<feature type="domain" description="N-acetyltransferase" evidence="3">
    <location>
        <begin position="190"/>
        <end position="338"/>
    </location>
</feature>
<keyword evidence="5" id="KW-1185">Reference proteome</keyword>
<evidence type="ECO:0000256" key="1">
    <source>
        <dbReference type="ARBA" id="ARBA00022679"/>
    </source>
</evidence>
<dbReference type="InterPro" id="IPR000182">
    <property type="entry name" value="GNAT_dom"/>
</dbReference>
<evidence type="ECO:0000313" key="4">
    <source>
        <dbReference type="EMBL" id="NGN67600.1"/>
    </source>
</evidence>
<proteinExistence type="predicted"/>
<keyword evidence="1 4" id="KW-0808">Transferase</keyword>
<comment type="caution">
    <text evidence="4">The sequence shown here is derived from an EMBL/GenBank/DDBJ whole genome shotgun (WGS) entry which is preliminary data.</text>
</comment>
<dbReference type="PROSITE" id="PS51186">
    <property type="entry name" value="GNAT"/>
    <property type="match status" value="2"/>
</dbReference>
<dbReference type="GO" id="GO:0016747">
    <property type="term" value="F:acyltransferase activity, transferring groups other than amino-acyl groups"/>
    <property type="evidence" value="ECO:0007669"/>
    <property type="project" value="InterPro"/>
</dbReference>
<dbReference type="InterPro" id="IPR016181">
    <property type="entry name" value="Acyl_CoA_acyltransferase"/>
</dbReference>
<dbReference type="EMBL" id="JAAKZV010000151">
    <property type="protein sequence ID" value="NGN67600.1"/>
    <property type="molecule type" value="Genomic_DNA"/>
</dbReference>
<dbReference type="CDD" id="cd04301">
    <property type="entry name" value="NAT_SF"/>
    <property type="match status" value="1"/>
</dbReference>
<dbReference type="InterPro" id="IPR050832">
    <property type="entry name" value="Bact_Acetyltransf"/>
</dbReference>
<gene>
    <name evidence="4" type="ORF">G5C51_27315</name>
</gene>
<dbReference type="AlphaFoldDB" id="A0A6G4U792"/>
<accession>A0A6G4U792</accession>
<dbReference type="PANTHER" id="PTHR43877:SF1">
    <property type="entry name" value="ACETYLTRANSFERASE"/>
    <property type="match status" value="1"/>
</dbReference>
<dbReference type="SUPFAM" id="SSF55729">
    <property type="entry name" value="Acyl-CoA N-acyltransferases (Nat)"/>
    <property type="match status" value="2"/>
</dbReference>
<evidence type="ECO:0000259" key="3">
    <source>
        <dbReference type="PROSITE" id="PS51186"/>
    </source>
</evidence>
<dbReference type="Proteomes" id="UP000481583">
    <property type="component" value="Unassembled WGS sequence"/>
</dbReference>
<keyword evidence="2" id="KW-0012">Acyltransferase</keyword>